<keyword evidence="1" id="KW-1133">Transmembrane helix</keyword>
<keyword evidence="4" id="KW-1185">Reference proteome</keyword>
<feature type="transmembrane region" description="Helical" evidence="1">
    <location>
        <begin position="9"/>
        <end position="28"/>
    </location>
</feature>
<proteinExistence type="predicted"/>
<accession>A0A9E8RVJ8</accession>
<dbReference type="RefSeq" id="WP_275417337.1">
    <property type="nucleotide sequence ID" value="NZ_CP106878.1"/>
</dbReference>
<organism evidence="3 4">
    <name type="scientific">Fervidibacillus albus</name>
    <dbReference type="NCBI Taxonomy" id="2980026"/>
    <lineage>
        <taxon>Bacteria</taxon>
        <taxon>Bacillati</taxon>
        <taxon>Bacillota</taxon>
        <taxon>Bacilli</taxon>
        <taxon>Bacillales</taxon>
        <taxon>Bacillaceae</taxon>
        <taxon>Fervidibacillus</taxon>
    </lineage>
</organism>
<keyword evidence="1" id="KW-0812">Transmembrane</keyword>
<feature type="domain" description="Regulatory protein YycH" evidence="2">
    <location>
        <begin position="4"/>
        <end position="423"/>
    </location>
</feature>
<name>A0A9E8RVJ8_9BACI</name>
<dbReference type="Pfam" id="PF07435">
    <property type="entry name" value="YycH"/>
    <property type="match status" value="1"/>
</dbReference>
<evidence type="ECO:0000313" key="3">
    <source>
        <dbReference type="EMBL" id="WAA09556.1"/>
    </source>
</evidence>
<reference evidence="3" key="1">
    <citation type="submission" date="2022-09" db="EMBL/GenBank/DDBJ databases">
        <title>Complete Genomes of Fervidibacillus albus and Fervidibacillus halotolerans isolated from tidal flat sediments.</title>
        <authorList>
            <person name="Kwon K.K."/>
            <person name="Yang S.-H."/>
            <person name="Park M.J."/>
            <person name="Oh H.-M."/>
        </authorList>
    </citation>
    <scope>NUCLEOTIDE SEQUENCE</scope>
    <source>
        <strain evidence="3">MEBiC13591</strain>
    </source>
</reference>
<dbReference type="KEGG" id="faf:OE104_13665"/>
<dbReference type="EMBL" id="CP106878">
    <property type="protein sequence ID" value="WAA09556.1"/>
    <property type="molecule type" value="Genomic_DNA"/>
</dbReference>
<keyword evidence="1" id="KW-0472">Membrane</keyword>
<evidence type="ECO:0000313" key="4">
    <source>
        <dbReference type="Proteomes" id="UP001164718"/>
    </source>
</evidence>
<dbReference type="InterPro" id="IPR042274">
    <property type="entry name" value="YycH/YycI_2"/>
</dbReference>
<evidence type="ECO:0000259" key="2">
    <source>
        <dbReference type="Pfam" id="PF07435"/>
    </source>
</evidence>
<sequence>MKMETIKSIILTVLVLSSILLFWIIVTYQQNYDSIDRQEYVKEINIDQEKSLKQLIIPNKLIFRENGTEFTGTEQIEQIENLYQYLGEWDFYNFQSNPEEFADRFENQSDTDAIVFQFSDDIPFQIINSLFNLDAKTVPIGSFRYIFIFPDQLNEEEGTLFFVPSDMSSAVKAGVRYSQLNEFLTLYQEMTEESDPYYVYKKEDGSYLFILNREVEVNDSRFIPGYFDTDLFKDALFPDPNFVTKNGNRYTDGSSLLDIFSDTKTVSYVNLTVQLNGLISSEDLIKKAVDFVNGHSGWTDQYLFTRYELKMQRIIFQKYMQDYPVFSHFGSSEISLEISDQGVYSYERPYFKFNISFNPTFQTYRLLSGENVLQLLDENDSVDLKEIEDVLVGYQLTFDEAEQLIILEPSWFYRTDDGWEKVNNASVKVGGVADGLE</sequence>
<dbReference type="AlphaFoldDB" id="A0A9E8RVJ8"/>
<dbReference type="InterPro" id="IPR009996">
    <property type="entry name" value="YycH"/>
</dbReference>
<dbReference type="Gene3D" id="3.30.310.160">
    <property type="entry name" value="YycH protein, domain 2"/>
    <property type="match status" value="1"/>
</dbReference>
<protein>
    <submittedName>
        <fullName evidence="3">Two-component system activity regulator YycH</fullName>
    </submittedName>
</protein>
<dbReference type="Proteomes" id="UP001164718">
    <property type="component" value="Chromosome"/>
</dbReference>
<evidence type="ECO:0000256" key="1">
    <source>
        <dbReference type="SAM" id="Phobius"/>
    </source>
</evidence>
<dbReference type="CDD" id="cd15787">
    <property type="entry name" value="YycH_N"/>
    <property type="match status" value="1"/>
</dbReference>
<gene>
    <name evidence="3" type="primary">yycH</name>
    <name evidence="3" type="ORF">OE104_13665</name>
</gene>
<dbReference type="Gene3D" id="3.10.450.310">
    <property type="match status" value="1"/>
</dbReference>